<dbReference type="InterPro" id="IPR002575">
    <property type="entry name" value="Aminoglycoside_PTrfase"/>
</dbReference>
<dbReference type="SUPFAM" id="SSF56112">
    <property type="entry name" value="Protein kinase-like (PK-like)"/>
    <property type="match status" value="1"/>
</dbReference>
<dbReference type="RefSeq" id="WP_002439563.1">
    <property type="nucleotide sequence ID" value="NC_017910.1"/>
</dbReference>
<feature type="domain" description="Aminoglycoside phosphotransferase" evidence="1">
    <location>
        <begin position="51"/>
        <end position="240"/>
    </location>
</feature>
<proteinExistence type="predicted"/>
<dbReference type="Pfam" id="PF01636">
    <property type="entry name" value="APH"/>
    <property type="match status" value="1"/>
</dbReference>
<organism evidence="2 3">
    <name type="scientific">Shimwellia blattae (strain ATCC 29907 / DSM 4481 / JCM 1650 / NBRC 105725 / CDC 9005-74)</name>
    <name type="common">Escherichia blattae</name>
    <dbReference type="NCBI Taxonomy" id="630626"/>
    <lineage>
        <taxon>Bacteria</taxon>
        <taxon>Pseudomonadati</taxon>
        <taxon>Pseudomonadota</taxon>
        <taxon>Gammaproteobacteria</taxon>
        <taxon>Enterobacterales</taxon>
        <taxon>Enterobacteriaceae</taxon>
        <taxon>Shimwellia</taxon>
    </lineage>
</organism>
<dbReference type="Gene3D" id="3.90.1200.10">
    <property type="match status" value="1"/>
</dbReference>
<sequence length="297" mass="34264">MEQLRNELSHLLGERLSRMECVSEKTDSTLWSLYDSNGNALPLLAKSFVTRGEAARMASKMSALARSGTLRIPAIYGVITHENTPGPDVLLMERLRGVSVEAPTRTPARWEQLKDQIVEGLLAWHRIDSGGCVGMVDSTQDNLWPYWYRQRVETLWTTLNQFRNTGLTMEDKSVLFRSREYLPRLFADFSDNCVLVHGNFNLRSMLKDVRSDQLVAMVNPGPVLWAPREFELFGLYEDGPASELFWHYQQRAPVAESFLSRRWLYVMWREVAQLVQHGRFDRPAFDRAARELLPWLG</sequence>
<accession>K6VWY5</accession>
<accession>I2BAN3</accession>
<evidence type="ECO:0000313" key="3">
    <source>
        <dbReference type="Proteomes" id="UP000001955"/>
    </source>
</evidence>
<protein>
    <recommendedName>
        <fullName evidence="1">Aminoglycoside phosphotransferase domain-containing protein</fullName>
    </recommendedName>
</protein>
<dbReference type="HOGENOM" id="CLU_080412_0_0_6"/>
<dbReference type="KEGG" id="ebt:EBL_c25010"/>
<dbReference type="InterPro" id="IPR011009">
    <property type="entry name" value="Kinase-like_dom_sf"/>
</dbReference>
<dbReference type="NCBIfam" id="NF007890">
    <property type="entry name" value="PRK10593.1"/>
    <property type="match status" value="1"/>
</dbReference>
<dbReference type="eggNOG" id="COG3231">
    <property type="taxonomic scope" value="Bacteria"/>
</dbReference>
<keyword evidence="3" id="KW-1185">Reference proteome</keyword>
<dbReference type="OrthoDB" id="6533705at2"/>
<dbReference type="Proteomes" id="UP000001955">
    <property type="component" value="Chromosome"/>
</dbReference>
<dbReference type="STRING" id="630626.EBL_c25010"/>
<name>I2BAN3_SHIBC</name>
<dbReference type="EMBL" id="CP001560">
    <property type="protein sequence ID" value="AFJ47587.1"/>
    <property type="molecule type" value="Genomic_DNA"/>
</dbReference>
<reference evidence="2 3" key="1">
    <citation type="journal article" date="2012" name="J. Bacteriol.">
        <title>Complete genome sequence of the B12-producing Shimwellia blattae strain DSM 4481, isolated from a cockroach.</title>
        <authorList>
            <person name="Brzuszkiewicz E."/>
            <person name="Waschkowitz T."/>
            <person name="Wiezer A."/>
            <person name="Daniel R."/>
        </authorList>
    </citation>
    <scope>NUCLEOTIDE SEQUENCE [LARGE SCALE GENOMIC DNA]</scope>
    <source>
        <strain evidence="3">ATCC 29907 / DSM 4481 / JCM 1650 / NBRC 105725 / CDC 9005-74</strain>
    </source>
</reference>
<dbReference type="PATRIC" id="fig|630626.3.peg.2423"/>
<evidence type="ECO:0000259" key="1">
    <source>
        <dbReference type="Pfam" id="PF01636"/>
    </source>
</evidence>
<evidence type="ECO:0000313" key="2">
    <source>
        <dbReference type="EMBL" id="AFJ47587.1"/>
    </source>
</evidence>
<gene>
    <name evidence="2" type="ordered locus">EBL_c25010</name>
</gene>
<dbReference type="AlphaFoldDB" id="I2BAN3"/>